<dbReference type="Gene3D" id="1.10.940.10">
    <property type="entry name" value="NusB-like"/>
    <property type="match status" value="1"/>
</dbReference>
<keyword evidence="2 6" id="KW-0889">Transcription antitermination</keyword>
<dbReference type="InterPro" id="IPR006027">
    <property type="entry name" value="NusB_RsmB_TIM44"/>
</dbReference>
<keyword evidence="9" id="KW-1185">Reference proteome</keyword>
<protein>
    <recommendedName>
        <fullName evidence="6">Transcription antitermination protein NusB</fullName>
    </recommendedName>
    <alternativeName>
        <fullName evidence="6">Antitermination factor NusB</fullName>
    </alternativeName>
</protein>
<evidence type="ECO:0000256" key="4">
    <source>
        <dbReference type="ARBA" id="ARBA00023015"/>
    </source>
</evidence>
<evidence type="ECO:0000259" key="7">
    <source>
        <dbReference type="Pfam" id="PF01029"/>
    </source>
</evidence>
<gene>
    <name evidence="6" type="primary">nusB</name>
    <name evidence="8" type="ORF">SAMN05192551_101157</name>
</gene>
<evidence type="ECO:0000256" key="1">
    <source>
        <dbReference type="ARBA" id="ARBA00005952"/>
    </source>
</evidence>
<dbReference type="GO" id="GO:0005829">
    <property type="term" value="C:cytosol"/>
    <property type="evidence" value="ECO:0007669"/>
    <property type="project" value="TreeGrafter"/>
</dbReference>
<dbReference type="PANTHER" id="PTHR11078">
    <property type="entry name" value="N UTILIZATION SUBSTANCE PROTEIN B-RELATED"/>
    <property type="match status" value="1"/>
</dbReference>
<comment type="similarity">
    <text evidence="1 6">Belongs to the NusB family.</text>
</comment>
<dbReference type="Pfam" id="PF01029">
    <property type="entry name" value="NusB"/>
    <property type="match status" value="1"/>
</dbReference>
<dbReference type="NCBIfam" id="TIGR01951">
    <property type="entry name" value="nusB"/>
    <property type="match status" value="1"/>
</dbReference>
<dbReference type="SUPFAM" id="SSF48013">
    <property type="entry name" value="NusB-like"/>
    <property type="match status" value="1"/>
</dbReference>
<dbReference type="InterPro" id="IPR035926">
    <property type="entry name" value="NusB-like_sf"/>
</dbReference>
<evidence type="ECO:0000256" key="6">
    <source>
        <dbReference type="HAMAP-Rule" id="MF_00073"/>
    </source>
</evidence>
<name>A0A1I3AEF5_9FIRM</name>
<feature type="domain" description="NusB/RsmB/TIM44" evidence="7">
    <location>
        <begin position="5"/>
        <end position="131"/>
    </location>
</feature>
<keyword evidence="4 6" id="KW-0805">Transcription regulation</keyword>
<keyword evidence="3 6" id="KW-0694">RNA-binding</keyword>
<dbReference type="PANTHER" id="PTHR11078:SF3">
    <property type="entry name" value="ANTITERMINATION NUSB DOMAIN-CONTAINING PROTEIN"/>
    <property type="match status" value="1"/>
</dbReference>
<organism evidence="8 9">
    <name type="scientific">Tindallia magadiensis</name>
    <dbReference type="NCBI Taxonomy" id="69895"/>
    <lineage>
        <taxon>Bacteria</taxon>
        <taxon>Bacillati</taxon>
        <taxon>Bacillota</taxon>
        <taxon>Clostridia</taxon>
        <taxon>Peptostreptococcales</taxon>
        <taxon>Tindalliaceae</taxon>
        <taxon>Tindallia</taxon>
    </lineage>
</organism>
<dbReference type="InterPro" id="IPR011605">
    <property type="entry name" value="NusB_fam"/>
</dbReference>
<keyword evidence="5 6" id="KW-0804">Transcription</keyword>
<evidence type="ECO:0000256" key="2">
    <source>
        <dbReference type="ARBA" id="ARBA00022814"/>
    </source>
</evidence>
<evidence type="ECO:0000313" key="9">
    <source>
        <dbReference type="Proteomes" id="UP000199287"/>
    </source>
</evidence>
<dbReference type="EMBL" id="FOQA01000001">
    <property type="protein sequence ID" value="SFH48320.1"/>
    <property type="molecule type" value="Genomic_DNA"/>
</dbReference>
<dbReference type="RefSeq" id="WP_093368670.1">
    <property type="nucleotide sequence ID" value="NZ_FOQA01000001.1"/>
</dbReference>
<dbReference type="GO" id="GO:0031564">
    <property type="term" value="P:transcription antitermination"/>
    <property type="evidence" value="ECO:0007669"/>
    <property type="project" value="UniProtKB-KW"/>
</dbReference>
<dbReference type="STRING" id="69895.SAMN05192551_101157"/>
<dbReference type="GO" id="GO:0003723">
    <property type="term" value="F:RNA binding"/>
    <property type="evidence" value="ECO:0007669"/>
    <property type="project" value="UniProtKB-UniRule"/>
</dbReference>
<dbReference type="Proteomes" id="UP000199287">
    <property type="component" value="Unassembled WGS sequence"/>
</dbReference>
<accession>A0A1I3AEF5</accession>
<evidence type="ECO:0000256" key="5">
    <source>
        <dbReference type="ARBA" id="ARBA00023163"/>
    </source>
</evidence>
<dbReference type="GO" id="GO:0006353">
    <property type="term" value="P:DNA-templated transcription termination"/>
    <property type="evidence" value="ECO:0007669"/>
    <property type="project" value="UniProtKB-UniRule"/>
</dbReference>
<dbReference type="HAMAP" id="MF_00073">
    <property type="entry name" value="NusB"/>
    <property type="match status" value="1"/>
</dbReference>
<evidence type="ECO:0000313" key="8">
    <source>
        <dbReference type="EMBL" id="SFH48320.1"/>
    </source>
</evidence>
<comment type="function">
    <text evidence="6">Involved in transcription antitermination. Required for transcription of ribosomal RNA (rRNA) genes. Binds specifically to the boxA antiterminator sequence of the ribosomal RNA (rrn) operons.</text>
</comment>
<evidence type="ECO:0000256" key="3">
    <source>
        <dbReference type="ARBA" id="ARBA00022884"/>
    </source>
</evidence>
<sequence length="141" mass="16540">MKRTQARELCIQLAYEMIIKDEYSLDGFNVYQNENFDDDTSQQTYVTDVLNSIIKERENIDKIIRSYSKDWDFERIARVDLAILRVGLSELLFMESIPHHVIINEAVELAKKFGTEQSPSFINGILGRYHREYQEQDGSLL</sequence>
<proteinExistence type="inferred from homology"/>
<dbReference type="AlphaFoldDB" id="A0A1I3AEF5"/>
<reference evidence="9" key="1">
    <citation type="submission" date="2016-10" db="EMBL/GenBank/DDBJ databases">
        <authorList>
            <person name="Varghese N."/>
            <person name="Submissions S."/>
        </authorList>
    </citation>
    <scope>NUCLEOTIDE SEQUENCE [LARGE SCALE GENOMIC DNA]</scope>
    <source>
        <strain evidence="9">Z-7934</strain>
    </source>
</reference>
<dbReference type="OrthoDB" id="9811381at2"/>